<feature type="transmembrane region" description="Helical" evidence="6">
    <location>
        <begin position="12"/>
        <end position="30"/>
    </location>
</feature>
<dbReference type="InterPro" id="IPR051461">
    <property type="entry name" value="UPF0750_membrane"/>
</dbReference>
<keyword evidence="4 6" id="KW-1133">Transmembrane helix</keyword>
<dbReference type="OrthoDB" id="9779786at2"/>
<evidence type="ECO:0000256" key="1">
    <source>
        <dbReference type="ARBA" id="ARBA00004651"/>
    </source>
</evidence>
<dbReference type="GO" id="GO:0005886">
    <property type="term" value="C:plasma membrane"/>
    <property type="evidence" value="ECO:0007669"/>
    <property type="project" value="UniProtKB-SubCell"/>
</dbReference>
<evidence type="ECO:0000313" key="9">
    <source>
        <dbReference type="Proteomes" id="UP000295325"/>
    </source>
</evidence>
<evidence type="ECO:0000256" key="6">
    <source>
        <dbReference type="SAM" id="Phobius"/>
    </source>
</evidence>
<accession>A0A4R7KU77</accession>
<feature type="transmembrane region" description="Helical" evidence="6">
    <location>
        <begin position="150"/>
        <end position="171"/>
    </location>
</feature>
<dbReference type="PIRSF" id="PIRSF006483">
    <property type="entry name" value="Membrane_protein_YitT"/>
    <property type="match status" value="1"/>
</dbReference>
<keyword evidence="5 6" id="KW-0472">Membrane</keyword>
<evidence type="ECO:0000313" key="8">
    <source>
        <dbReference type="EMBL" id="TDT63707.1"/>
    </source>
</evidence>
<keyword evidence="9" id="KW-1185">Reference proteome</keyword>
<gene>
    <name evidence="8" type="ORF">EDD71_101134</name>
</gene>
<organism evidence="8 9">
    <name type="scientific">Fonticella tunisiensis</name>
    <dbReference type="NCBI Taxonomy" id="1096341"/>
    <lineage>
        <taxon>Bacteria</taxon>
        <taxon>Bacillati</taxon>
        <taxon>Bacillota</taxon>
        <taxon>Clostridia</taxon>
        <taxon>Eubacteriales</taxon>
        <taxon>Clostridiaceae</taxon>
        <taxon>Fonticella</taxon>
    </lineage>
</organism>
<dbReference type="Proteomes" id="UP000295325">
    <property type="component" value="Unassembled WGS sequence"/>
</dbReference>
<dbReference type="InterPro" id="IPR003740">
    <property type="entry name" value="YitT"/>
</dbReference>
<feature type="domain" description="DUF2179" evidence="7">
    <location>
        <begin position="225"/>
        <end position="279"/>
    </location>
</feature>
<dbReference type="RefSeq" id="WP_133626824.1">
    <property type="nucleotide sequence ID" value="NZ_SOAZ01000001.1"/>
</dbReference>
<dbReference type="PANTHER" id="PTHR33545">
    <property type="entry name" value="UPF0750 MEMBRANE PROTEIN YITT-RELATED"/>
    <property type="match status" value="1"/>
</dbReference>
<dbReference type="Pfam" id="PF02588">
    <property type="entry name" value="YitT_membrane"/>
    <property type="match status" value="1"/>
</dbReference>
<feature type="transmembrane region" description="Helical" evidence="6">
    <location>
        <begin position="83"/>
        <end position="101"/>
    </location>
</feature>
<dbReference type="PANTHER" id="PTHR33545:SF9">
    <property type="entry name" value="UPF0750 MEMBRANE PROTEIN YITE"/>
    <property type="match status" value="1"/>
</dbReference>
<reference evidence="8 9" key="1">
    <citation type="submission" date="2019-03" db="EMBL/GenBank/DDBJ databases">
        <title>Genomic Encyclopedia of Type Strains, Phase IV (KMG-IV): sequencing the most valuable type-strain genomes for metagenomic binning, comparative biology and taxonomic classification.</title>
        <authorList>
            <person name="Goeker M."/>
        </authorList>
    </citation>
    <scope>NUCLEOTIDE SEQUENCE [LARGE SCALE GENOMIC DNA]</scope>
    <source>
        <strain evidence="8 9">DSM 24455</strain>
    </source>
</reference>
<evidence type="ECO:0000256" key="5">
    <source>
        <dbReference type="ARBA" id="ARBA00023136"/>
    </source>
</evidence>
<evidence type="ECO:0000259" key="7">
    <source>
        <dbReference type="Pfam" id="PF10035"/>
    </source>
</evidence>
<evidence type="ECO:0000256" key="4">
    <source>
        <dbReference type="ARBA" id="ARBA00022989"/>
    </source>
</evidence>
<dbReference type="InterPro" id="IPR019264">
    <property type="entry name" value="DUF2179"/>
</dbReference>
<keyword evidence="3 6" id="KW-0812">Transmembrane</keyword>
<dbReference type="Gene3D" id="3.30.70.120">
    <property type="match status" value="1"/>
</dbReference>
<comment type="caution">
    <text evidence="8">The sequence shown here is derived from an EMBL/GenBank/DDBJ whole genome shotgun (WGS) entry which is preliminary data.</text>
</comment>
<evidence type="ECO:0000256" key="2">
    <source>
        <dbReference type="ARBA" id="ARBA00022475"/>
    </source>
</evidence>
<comment type="subcellular location">
    <subcellularLocation>
        <location evidence="1">Cell membrane</location>
        <topology evidence="1">Multi-pass membrane protein</topology>
    </subcellularLocation>
</comment>
<dbReference type="EMBL" id="SOAZ01000001">
    <property type="protein sequence ID" value="TDT63707.1"/>
    <property type="molecule type" value="Genomic_DNA"/>
</dbReference>
<feature type="transmembrane region" description="Helical" evidence="6">
    <location>
        <begin position="177"/>
        <end position="196"/>
    </location>
</feature>
<feature type="transmembrane region" description="Helical" evidence="6">
    <location>
        <begin position="50"/>
        <end position="76"/>
    </location>
</feature>
<proteinExistence type="predicted"/>
<dbReference type="Pfam" id="PF10035">
    <property type="entry name" value="DUF2179"/>
    <property type="match status" value="1"/>
</dbReference>
<name>A0A4R7KU77_9CLOT</name>
<evidence type="ECO:0000256" key="3">
    <source>
        <dbReference type="ARBA" id="ARBA00022692"/>
    </source>
</evidence>
<protein>
    <submittedName>
        <fullName evidence="8">Uncharacterized membrane-anchored protein YitT (DUF2179 family)</fullName>
    </submittedName>
</protein>
<dbReference type="CDD" id="cd16380">
    <property type="entry name" value="YitT_C"/>
    <property type="match status" value="1"/>
</dbReference>
<keyword evidence="2" id="KW-1003">Cell membrane</keyword>
<dbReference type="InterPro" id="IPR015867">
    <property type="entry name" value="N-reg_PII/ATP_PRibTrfase_C"/>
</dbReference>
<feature type="transmembrane region" description="Helical" evidence="6">
    <location>
        <begin position="107"/>
        <end position="130"/>
    </location>
</feature>
<sequence>MRDKIKKTIMDYFYITIGIMLVASGIYYFLVPNDLAAGGVSGLAIVINHYIPTISVGLLMLTMNIILFIIAFILIGPSFGGRTIYASLGLSGAIWILERLFPIKEKVTGDLLLSVLFGILLTGIGMGIVFNRNASTGGTDIIAKMLNKFFHIDVGKALLMSDFSITLMAGLTFGKEVGMYALLAVIINGFLIDEVINGLNMAKQVTIISTKGDEIKKYIMEHLGRGLTIYNAKGAYTGEEKEVLMAVMSRKEFVRLREFIREIDHKAFITVSNVHEVLGEGFKELIGD</sequence>
<dbReference type="AlphaFoldDB" id="A0A4R7KU77"/>